<keyword evidence="8 10" id="KW-0472">Membrane</keyword>
<evidence type="ECO:0000256" key="12">
    <source>
        <dbReference type="SAM" id="SignalP"/>
    </source>
</evidence>
<keyword evidence="3 10" id="KW-0812">Transmembrane</keyword>
<accession>E3MES2</accession>
<keyword evidence="15" id="KW-1185">Reference proteome</keyword>
<protein>
    <recommendedName>
        <fullName evidence="11">Metal transporter</fullName>
    </recommendedName>
</protein>
<dbReference type="HOGENOM" id="CLU_011310_1_2_1"/>
<dbReference type="InterPro" id="IPR044751">
    <property type="entry name" value="Ion_transp-like_CBS"/>
</dbReference>
<dbReference type="STRING" id="31234.E3MES2"/>
<evidence type="ECO:0000256" key="2">
    <source>
        <dbReference type="ARBA" id="ARBA00010484"/>
    </source>
</evidence>
<dbReference type="InterPro" id="IPR046342">
    <property type="entry name" value="CBS_dom_sf"/>
</dbReference>
<dbReference type="Proteomes" id="UP000008281">
    <property type="component" value="Unassembled WGS sequence"/>
</dbReference>
<dbReference type="PROSITE" id="PS51846">
    <property type="entry name" value="CNNM"/>
    <property type="match status" value="1"/>
</dbReference>
<dbReference type="GO" id="GO:0010960">
    <property type="term" value="P:magnesium ion homeostasis"/>
    <property type="evidence" value="ECO:0007669"/>
    <property type="project" value="InterPro"/>
</dbReference>
<evidence type="ECO:0000256" key="5">
    <source>
        <dbReference type="ARBA" id="ARBA00022989"/>
    </source>
</evidence>
<keyword evidence="5 10" id="KW-1133">Transmembrane helix</keyword>
<dbReference type="FunFam" id="3.10.580.10:FF:000006">
    <property type="entry name" value="DUF21 and CBS domain protein"/>
    <property type="match status" value="1"/>
</dbReference>
<keyword evidence="6" id="KW-0406">Ion transport</keyword>
<comment type="function">
    <text evidence="11">Metal transporter.</text>
</comment>
<evidence type="ECO:0000313" key="15">
    <source>
        <dbReference type="Proteomes" id="UP000008281"/>
    </source>
</evidence>
<dbReference type="SUPFAM" id="SSF54631">
    <property type="entry name" value="CBS-domain pair"/>
    <property type="match status" value="1"/>
</dbReference>
<dbReference type="InterPro" id="IPR000644">
    <property type="entry name" value="CBS_dom"/>
</dbReference>
<feature type="transmembrane region" description="Helical" evidence="11">
    <location>
        <begin position="302"/>
        <end position="320"/>
    </location>
</feature>
<evidence type="ECO:0000313" key="14">
    <source>
        <dbReference type="EMBL" id="EFP00475.1"/>
    </source>
</evidence>
<evidence type="ECO:0000256" key="1">
    <source>
        <dbReference type="ARBA" id="ARBA00004554"/>
    </source>
</evidence>
<dbReference type="eggNOG" id="KOG2118">
    <property type="taxonomic scope" value="Eukaryota"/>
</dbReference>
<dbReference type="Pfam" id="PF25562">
    <property type="entry name" value="CNBH_CNNM2_C"/>
    <property type="match status" value="1"/>
</dbReference>
<dbReference type="Pfam" id="PF00571">
    <property type="entry name" value="CBS"/>
    <property type="match status" value="1"/>
</dbReference>
<dbReference type="GO" id="GO:0016323">
    <property type="term" value="C:basolateral plasma membrane"/>
    <property type="evidence" value="ECO:0007669"/>
    <property type="project" value="UniProtKB-SubCell"/>
</dbReference>
<feature type="signal peptide" evidence="12">
    <location>
        <begin position="1"/>
        <end position="23"/>
    </location>
</feature>
<dbReference type="EMBL" id="DS268439">
    <property type="protein sequence ID" value="EFP00475.1"/>
    <property type="molecule type" value="Genomic_DNA"/>
</dbReference>
<dbReference type="GO" id="GO:0040018">
    <property type="term" value="P:positive regulation of multicellular organism growth"/>
    <property type="evidence" value="ECO:0007669"/>
    <property type="project" value="UniProtKB-ARBA"/>
</dbReference>
<evidence type="ECO:0000256" key="10">
    <source>
        <dbReference type="PROSITE-ProRule" id="PRU01193"/>
    </source>
</evidence>
<dbReference type="GO" id="GO:0032026">
    <property type="term" value="P:response to magnesium ion"/>
    <property type="evidence" value="ECO:0007669"/>
    <property type="project" value="UniProtKB-ARBA"/>
</dbReference>
<dbReference type="GO" id="GO:0022857">
    <property type="term" value="F:transmembrane transporter activity"/>
    <property type="evidence" value="ECO:0007669"/>
    <property type="project" value="UniProtKB-UniRule"/>
</dbReference>
<dbReference type="GO" id="GO:0008340">
    <property type="term" value="P:determination of adult lifespan"/>
    <property type="evidence" value="ECO:0007669"/>
    <property type="project" value="UniProtKB-ARBA"/>
</dbReference>
<gene>
    <name evidence="14" type="ORF">CRE_21840</name>
</gene>
<evidence type="ECO:0000256" key="6">
    <source>
        <dbReference type="ARBA" id="ARBA00023065"/>
    </source>
</evidence>
<dbReference type="PANTHER" id="PTHR12064:SF94">
    <property type="entry name" value="UNEXTENDED PROTEIN"/>
    <property type="match status" value="1"/>
</dbReference>
<evidence type="ECO:0000256" key="8">
    <source>
        <dbReference type="ARBA" id="ARBA00023136"/>
    </source>
</evidence>
<keyword evidence="6" id="KW-0813">Transport</keyword>
<dbReference type="CDD" id="cd04590">
    <property type="entry name" value="CBS_pair_CorC_HlyC_assoc"/>
    <property type="match status" value="1"/>
</dbReference>
<dbReference type="GO" id="GO:0040026">
    <property type="term" value="P:positive regulation of vulval development"/>
    <property type="evidence" value="ECO:0007669"/>
    <property type="project" value="UniProtKB-ARBA"/>
</dbReference>
<evidence type="ECO:0000256" key="9">
    <source>
        <dbReference type="ARBA" id="ARBA00023180"/>
    </source>
</evidence>
<evidence type="ECO:0000256" key="4">
    <source>
        <dbReference type="ARBA" id="ARBA00022737"/>
    </source>
</evidence>
<evidence type="ECO:0000256" key="11">
    <source>
        <dbReference type="RuleBase" id="RU369091"/>
    </source>
</evidence>
<keyword evidence="12" id="KW-0732">Signal</keyword>
<dbReference type="OMA" id="TIGQSGM"/>
<evidence type="ECO:0000259" key="13">
    <source>
        <dbReference type="PROSITE" id="PS51846"/>
    </source>
</evidence>
<dbReference type="AlphaFoldDB" id="E3MES2"/>
<comment type="similarity">
    <text evidence="2 11">Belongs to the ACDP family.</text>
</comment>
<dbReference type="Pfam" id="PF01595">
    <property type="entry name" value="CNNM"/>
    <property type="match status" value="1"/>
</dbReference>
<feature type="domain" description="CNNM transmembrane" evidence="13">
    <location>
        <begin position="213"/>
        <end position="392"/>
    </location>
</feature>
<dbReference type="FunCoup" id="E3MES2">
    <property type="interactions" value="372"/>
</dbReference>
<dbReference type="OrthoDB" id="5353557at2759"/>
<proteinExistence type="inferred from homology"/>
<feature type="chain" id="PRO_5003176701" description="Metal transporter" evidence="12">
    <location>
        <begin position="24"/>
        <end position="846"/>
    </location>
</feature>
<sequence length="846" mass="93788">MSAPCLLLLTSILFFIICHVANAQNGVNDDVTTVAAILDSATNGAQAVDNSTVPPASTNNNNTNQGLKTPTIFGMRVELPADDPFGYDKHGVCSVAPEEEFKVVIYGNHLDKIHQIIWTFTNNCSEPAYVIDALNHFKTHFNHKATFHLTLKLLPEMVHAYKMCVKPKVALGAPPVGEIYPVSFVEWFSFLSNFFQIDDISTWLTTERPPKEYFLPLPLQIACIGFLLVLSALFSGLTLGLMSLTPQELELVIKSGAVKEQKCAKKILPIRKKGNLLLCSLLLGNVIVNSAISILMGELTTGIYALIGSTLGIVIFGEILPQSICVKKGLEVGAHTISITQLFIMLTFPIAWPVSKLLDCLLGDEYQAYDRKRLMELIKMSITDNGQVSNELKIAVGAMEIADKVVRNVMTKIEDVFMLPDTTILNAKTVMEIVKMGYTRIPVYQYGDKNNVTDMLFVKDLALLDPDDNFTVKTVCGYHKHPVKFVMNDTPLPNLLEAFKKGEGHLAMVKRLIDTDDGHDPSYELVGVVTLEDIVEEILQVSLAEINDEFDIVTDNVNKVKIKKDQNRDATKYFGDHEAPQTMISMQLQMVALQWLVSNERAFRQEFLDTNVLERLIRSSARRVDVSALMAMGDDAINVPRLAKVYQKDEPSDKYILILEGRIQVTIGASGMMFEAGPWHHFGGEIMAKMVEGAATLGRSMSIVGTSDLSARRPDLMFRPDYSAVVKEDCTYLEISVAAFINAYKASLMQRERPLNDLSDVSHNSSAHGSQISLAEKAGPITDPSAMLVPENVRKPSIVSVDTTPRILNLIGQHPAPVAEEVSLWNVRFCIEKSYLQEEMSLLDKA</sequence>
<keyword evidence="7" id="KW-0129">CBS domain</keyword>
<evidence type="ECO:0000256" key="7">
    <source>
        <dbReference type="ARBA" id="ARBA00023122"/>
    </source>
</evidence>
<dbReference type="InterPro" id="IPR045095">
    <property type="entry name" value="ACDP"/>
</dbReference>
<dbReference type="InterPro" id="IPR002550">
    <property type="entry name" value="CNNM"/>
</dbReference>
<reference evidence="14" key="1">
    <citation type="submission" date="2007-07" db="EMBL/GenBank/DDBJ databases">
        <title>PCAP assembly of the Caenorhabditis remanei genome.</title>
        <authorList>
            <consortium name="The Caenorhabditis remanei Sequencing Consortium"/>
            <person name="Wilson R.K."/>
        </authorList>
    </citation>
    <scope>NUCLEOTIDE SEQUENCE [LARGE SCALE GENOMIC DNA]</scope>
    <source>
        <strain evidence="14">PB4641</strain>
    </source>
</reference>
<dbReference type="Gene3D" id="3.10.580.10">
    <property type="entry name" value="CBS-domain"/>
    <property type="match status" value="1"/>
</dbReference>
<keyword evidence="9" id="KW-0325">Glycoprotein</keyword>
<feature type="transmembrane region" description="Helical" evidence="11">
    <location>
        <begin position="275"/>
        <end position="296"/>
    </location>
</feature>
<organism evidence="15">
    <name type="scientific">Caenorhabditis remanei</name>
    <name type="common">Caenorhabditis vulgaris</name>
    <dbReference type="NCBI Taxonomy" id="31234"/>
    <lineage>
        <taxon>Eukaryota</taxon>
        <taxon>Metazoa</taxon>
        <taxon>Ecdysozoa</taxon>
        <taxon>Nematoda</taxon>
        <taxon>Chromadorea</taxon>
        <taxon>Rhabditida</taxon>
        <taxon>Rhabditina</taxon>
        <taxon>Rhabditomorpha</taxon>
        <taxon>Rhabditoidea</taxon>
        <taxon>Rhabditidae</taxon>
        <taxon>Peloderinae</taxon>
        <taxon>Caenorhabditis</taxon>
    </lineage>
</organism>
<feature type="transmembrane region" description="Helical" evidence="11">
    <location>
        <begin position="332"/>
        <end position="352"/>
    </location>
</feature>
<dbReference type="GO" id="GO:0015693">
    <property type="term" value="P:magnesium ion transport"/>
    <property type="evidence" value="ECO:0007669"/>
    <property type="project" value="UniProtKB-ARBA"/>
</dbReference>
<comment type="subcellular location">
    <subcellularLocation>
        <location evidence="1">Basolateral cell membrane</location>
        <topology evidence="1">Multi-pass membrane protein</topology>
    </subcellularLocation>
    <subcellularLocation>
        <location evidence="11">Cell membrane</location>
        <topology evidence="11">Multi-pass membrane protein</topology>
    </subcellularLocation>
</comment>
<evidence type="ECO:0000256" key="3">
    <source>
        <dbReference type="ARBA" id="ARBA00022692"/>
    </source>
</evidence>
<feature type="transmembrane region" description="Helical" evidence="11">
    <location>
        <begin position="219"/>
        <end position="244"/>
    </location>
</feature>
<keyword evidence="4" id="KW-0677">Repeat</keyword>
<dbReference type="PANTHER" id="PTHR12064">
    <property type="entry name" value="METAL TRANSPORTER CNNM"/>
    <property type="match status" value="1"/>
</dbReference>
<dbReference type="GO" id="GO:1905941">
    <property type="term" value="P:positive regulation of gonad development"/>
    <property type="evidence" value="ECO:0007669"/>
    <property type="project" value="UniProtKB-ARBA"/>
</dbReference>
<dbReference type="InParanoid" id="E3MES2"/>
<name>E3MES2_CAERE</name>